<keyword evidence="1" id="KW-0812">Transmembrane</keyword>
<proteinExistence type="predicted"/>
<evidence type="ECO:0000256" key="1">
    <source>
        <dbReference type="SAM" id="Phobius"/>
    </source>
</evidence>
<organism evidence="2 3">
    <name type="scientific">Marinobacter nanhaiticus D15-8W</name>
    <dbReference type="NCBI Taxonomy" id="626887"/>
    <lineage>
        <taxon>Bacteria</taxon>
        <taxon>Pseudomonadati</taxon>
        <taxon>Pseudomonadota</taxon>
        <taxon>Gammaproteobacteria</taxon>
        <taxon>Pseudomonadales</taxon>
        <taxon>Marinobacteraceae</taxon>
        <taxon>Marinobacter</taxon>
    </lineage>
</organism>
<dbReference type="STRING" id="626887.J057_06236"/>
<feature type="transmembrane region" description="Helical" evidence="1">
    <location>
        <begin position="79"/>
        <end position="101"/>
    </location>
</feature>
<feature type="transmembrane region" description="Helical" evidence="1">
    <location>
        <begin position="113"/>
        <end position="134"/>
    </location>
</feature>
<dbReference type="Proteomes" id="UP000013165">
    <property type="component" value="Unassembled WGS sequence"/>
</dbReference>
<dbReference type="EMBL" id="APLQ01000011">
    <property type="protein sequence ID" value="ENO14926.2"/>
    <property type="molecule type" value="Genomic_DNA"/>
</dbReference>
<reference evidence="2 3" key="1">
    <citation type="journal article" date="2013" name="Genome Announc.">
        <title>Genome Sequence of the Polycyclic Aromatic Hydrocarbon-Degrading Bacterium Strain Marinobacter nanhaiticus D15-8WT.</title>
        <authorList>
            <person name="Cui Z."/>
            <person name="Gao W."/>
            <person name="Li Q."/>
            <person name="Xu G."/>
            <person name="Zheng L."/>
        </authorList>
    </citation>
    <scope>NUCLEOTIDE SEQUENCE [LARGE SCALE GENOMIC DNA]</scope>
    <source>
        <strain evidence="2 3">D15-8W</strain>
    </source>
</reference>
<dbReference type="RefSeq" id="WP_154660724.1">
    <property type="nucleotide sequence ID" value="NZ_KB822693.1"/>
</dbReference>
<comment type="caution">
    <text evidence="2">The sequence shown here is derived from an EMBL/GenBank/DDBJ whole genome shotgun (WGS) entry which is preliminary data.</text>
</comment>
<protein>
    <submittedName>
        <fullName evidence="2">Uncharacterized protein</fullName>
    </submittedName>
</protein>
<keyword evidence="1" id="KW-1133">Transmembrane helix</keyword>
<keyword evidence="3" id="KW-1185">Reference proteome</keyword>
<dbReference type="PATRIC" id="fig|626887.3.peg.1245"/>
<feature type="transmembrane region" description="Helical" evidence="1">
    <location>
        <begin position="37"/>
        <end position="67"/>
    </location>
</feature>
<dbReference type="HOGENOM" id="CLU_1633429_0_0_6"/>
<sequence>MRVYVKILSAIVVALVLLSLLASIALGVTRLSPTGEIFFLPLFIAFAGFLMFGISGSLLWLLFFRLLDPLDIGSTAKHALAVTMATPSSILFLALLLYLASGEAEGVSSTLSVFGWFVVPVAATSVGCYWWLFLADRYDAE</sequence>
<evidence type="ECO:0000313" key="2">
    <source>
        <dbReference type="EMBL" id="ENO14926.2"/>
    </source>
</evidence>
<gene>
    <name evidence="2" type="ORF">J057_06236</name>
</gene>
<keyword evidence="1" id="KW-0472">Membrane</keyword>
<evidence type="ECO:0000313" key="3">
    <source>
        <dbReference type="Proteomes" id="UP000013165"/>
    </source>
</evidence>
<name>N6WTS9_9GAMM</name>
<accession>N6WTS9</accession>
<dbReference type="AlphaFoldDB" id="N6WTS9"/>